<dbReference type="RefSeq" id="WP_011808063.1">
    <property type="nucleotide sequence ID" value="NC_008786.1"/>
</dbReference>
<sequence>MNRPSTPASVAPRQRGSAMVEFVVVGPIITLFGLAILQYGLLFFSRNQINHASFMAARAGTMAHAKLSDIRETYLRAMVPLYGGGRNSDELSQAKAKAVADLDGNLRIDLLNPTSASFDDWSAPYLQKKYNARAIPNAGLAYRDKNDIGGQSGQSVQDANLLKLKVTHGYELKVPLVNTIYKHYLQWLDDGHDPLHTELIKRGRLPIVTHVTLHMQSDAIEGQTTSLNQGHGDNDSPWGQGGSGGSGSGSGSGAGAGAGGSGSGGSGGSGGPDDSDDADSLSSRKPPPDCRTIGCTLLDPSDAKEPEPDDGAGNGAGNGAGGSAGQGGADGGSQCF</sequence>
<dbReference type="InterPro" id="IPR012495">
    <property type="entry name" value="TadE-like_dom"/>
</dbReference>
<feature type="region of interest" description="Disordered" evidence="1">
    <location>
        <begin position="224"/>
        <end position="336"/>
    </location>
</feature>
<keyword evidence="2" id="KW-0812">Transmembrane</keyword>
<keyword evidence="2" id="KW-0472">Membrane</keyword>
<dbReference type="HOGENOM" id="CLU_955530_0_0_4"/>
<reference evidence="5" key="1">
    <citation type="submission" date="2006-12" db="EMBL/GenBank/DDBJ databases">
        <title>Complete sequence of chromosome 1 of Verminephrobacter eiseniae EF01-2.</title>
        <authorList>
            <person name="Copeland A."/>
            <person name="Lucas S."/>
            <person name="Lapidus A."/>
            <person name="Barry K."/>
            <person name="Detter J.C."/>
            <person name="Glavina del Rio T."/>
            <person name="Dalin E."/>
            <person name="Tice H."/>
            <person name="Pitluck S."/>
            <person name="Chertkov O."/>
            <person name="Brettin T."/>
            <person name="Bruce D."/>
            <person name="Han C."/>
            <person name="Tapia R."/>
            <person name="Gilna P."/>
            <person name="Schmutz J."/>
            <person name="Larimer F."/>
            <person name="Land M."/>
            <person name="Hauser L."/>
            <person name="Kyrpides N."/>
            <person name="Kim E."/>
            <person name="Stahl D."/>
            <person name="Richardson P."/>
        </authorList>
    </citation>
    <scope>NUCLEOTIDE SEQUENCE [LARGE SCALE GENOMIC DNA]</scope>
    <source>
        <strain evidence="5">EF01-2</strain>
    </source>
</reference>
<feature type="compositionally biased region" description="Gly residues" evidence="1">
    <location>
        <begin position="239"/>
        <end position="271"/>
    </location>
</feature>
<feature type="compositionally biased region" description="Gly residues" evidence="1">
    <location>
        <begin position="312"/>
        <end position="336"/>
    </location>
</feature>
<dbReference type="Proteomes" id="UP000000374">
    <property type="component" value="Chromosome"/>
</dbReference>
<proteinExistence type="predicted"/>
<dbReference type="KEGG" id="vei:Veis_0253"/>
<feature type="domain" description="TadE-like" evidence="3">
    <location>
        <begin position="16"/>
        <end position="58"/>
    </location>
</feature>
<organism evidence="4 5">
    <name type="scientific">Verminephrobacter eiseniae (strain EF01-2)</name>
    <dbReference type="NCBI Taxonomy" id="391735"/>
    <lineage>
        <taxon>Bacteria</taxon>
        <taxon>Pseudomonadati</taxon>
        <taxon>Pseudomonadota</taxon>
        <taxon>Betaproteobacteria</taxon>
        <taxon>Burkholderiales</taxon>
        <taxon>Comamonadaceae</taxon>
        <taxon>Verminephrobacter</taxon>
    </lineage>
</organism>
<feature type="transmembrane region" description="Helical" evidence="2">
    <location>
        <begin position="20"/>
        <end position="44"/>
    </location>
</feature>
<evidence type="ECO:0000313" key="4">
    <source>
        <dbReference type="EMBL" id="ABM56044.1"/>
    </source>
</evidence>
<dbReference type="eggNOG" id="COG4961">
    <property type="taxonomic scope" value="Bacteria"/>
</dbReference>
<keyword evidence="2" id="KW-1133">Transmembrane helix</keyword>
<dbReference type="Pfam" id="PF07811">
    <property type="entry name" value="TadE"/>
    <property type="match status" value="1"/>
</dbReference>
<dbReference type="AlphaFoldDB" id="A1WEI7"/>
<gene>
    <name evidence="4" type="ordered locus">Veis_0253</name>
</gene>
<dbReference type="EMBL" id="CP000542">
    <property type="protein sequence ID" value="ABM56044.1"/>
    <property type="molecule type" value="Genomic_DNA"/>
</dbReference>
<dbReference type="OrthoDB" id="8526602at2"/>
<protein>
    <submittedName>
        <fullName evidence="4">TadE family protein</fullName>
    </submittedName>
</protein>
<evidence type="ECO:0000259" key="3">
    <source>
        <dbReference type="Pfam" id="PF07811"/>
    </source>
</evidence>
<name>A1WEI7_VEREI</name>
<evidence type="ECO:0000313" key="5">
    <source>
        <dbReference type="Proteomes" id="UP000000374"/>
    </source>
</evidence>
<evidence type="ECO:0000256" key="2">
    <source>
        <dbReference type="SAM" id="Phobius"/>
    </source>
</evidence>
<dbReference type="GeneID" id="76458997"/>
<evidence type="ECO:0000256" key="1">
    <source>
        <dbReference type="SAM" id="MobiDB-lite"/>
    </source>
</evidence>
<accession>A1WEI7</accession>
<dbReference type="STRING" id="391735.Veis_0253"/>
<keyword evidence="5" id="KW-1185">Reference proteome</keyword>